<evidence type="ECO:0000313" key="2">
    <source>
        <dbReference type="EMBL" id="TCD71744.1"/>
    </source>
</evidence>
<evidence type="ECO:0000256" key="1">
    <source>
        <dbReference type="SAM" id="MobiDB-lite"/>
    </source>
</evidence>
<feature type="region of interest" description="Disordered" evidence="1">
    <location>
        <begin position="153"/>
        <end position="172"/>
    </location>
</feature>
<comment type="caution">
    <text evidence="2">The sequence shown here is derived from an EMBL/GenBank/DDBJ whole genome shotgun (WGS) entry which is preliminary data.</text>
</comment>
<name>A0A4R0S467_9APHY</name>
<dbReference type="AlphaFoldDB" id="A0A4R0S467"/>
<accession>A0A4R0S467</accession>
<feature type="region of interest" description="Disordered" evidence="1">
    <location>
        <begin position="264"/>
        <end position="293"/>
    </location>
</feature>
<dbReference type="Proteomes" id="UP000292702">
    <property type="component" value="Unassembled WGS sequence"/>
</dbReference>
<dbReference type="EMBL" id="RWJN01000003">
    <property type="protein sequence ID" value="TCD71744.1"/>
    <property type="molecule type" value="Genomic_DNA"/>
</dbReference>
<sequence length="459" mass="49180">MVGQTLDSSPSFHPMHCTTYNDSPCLLQGDTPPPPIFPSIYSVPMANTLLSLPPVVSDDVTNVSESPRLAPSHLSDPSSSHRLHRRSKHVRFATPICSIIPLVSGPGNMNISPQPLAVNKDTEPSASVTSGYNTPVAPATPFDLELFSLCKPDSSRSTRSPTLSPSSTLSSFDSELHSPLSFNPWLDEPSFHYVSFAPTPPTAFESSTCQMDTPASTSITPLLKTLTSSDVIPPLLASTEGVPWRAVDGDIQCARPICEMNTTGTTSDPRLLRSEFNDNPVSSPPRDSSHANVCESPGIMVPGMSLRGCTMVADPQVPVFIRVPRPPSSLRDLTPPCVKLVVISLRGWVTAADSSLELSFAGLGPSYLSSDCSTPVMPLPSSSAKSMASQLRGWSVDSATLAMIAWELFPSCLSFTISLTPSRFISLSFFTSLSRLPCNFTCEPLGFRIRAICGTSFIT</sequence>
<feature type="region of interest" description="Disordered" evidence="1">
    <location>
        <begin position="62"/>
        <end position="86"/>
    </location>
</feature>
<gene>
    <name evidence="2" type="ORF">EIP91_005510</name>
</gene>
<organism evidence="2 3">
    <name type="scientific">Steccherinum ochraceum</name>
    <dbReference type="NCBI Taxonomy" id="92696"/>
    <lineage>
        <taxon>Eukaryota</taxon>
        <taxon>Fungi</taxon>
        <taxon>Dikarya</taxon>
        <taxon>Basidiomycota</taxon>
        <taxon>Agaricomycotina</taxon>
        <taxon>Agaricomycetes</taxon>
        <taxon>Polyporales</taxon>
        <taxon>Steccherinaceae</taxon>
        <taxon>Steccherinum</taxon>
    </lineage>
</organism>
<reference evidence="2 3" key="1">
    <citation type="submission" date="2018-11" db="EMBL/GenBank/DDBJ databases">
        <title>Genome assembly of Steccherinum ochraceum LE-BIN_3174, the white-rot fungus of the Steccherinaceae family (The Residual Polyporoid clade, Polyporales, Basidiomycota).</title>
        <authorList>
            <person name="Fedorova T.V."/>
            <person name="Glazunova O.A."/>
            <person name="Landesman E.O."/>
            <person name="Moiseenko K.V."/>
            <person name="Psurtseva N.V."/>
            <person name="Savinova O.S."/>
            <person name="Shakhova N.V."/>
            <person name="Tyazhelova T.V."/>
            <person name="Vasina D.V."/>
        </authorList>
    </citation>
    <scope>NUCLEOTIDE SEQUENCE [LARGE SCALE GENOMIC DNA]</scope>
    <source>
        <strain evidence="2 3">LE-BIN_3174</strain>
    </source>
</reference>
<proteinExistence type="predicted"/>
<feature type="compositionally biased region" description="Low complexity" evidence="1">
    <location>
        <begin position="155"/>
        <end position="171"/>
    </location>
</feature>
<feature type="compositionally biased region" description="Low complexity" evidence="1">
    <location>
        <begin position="71"/>
        <end position="80"/>
    </location>
</feature>
<keyword evidence="3" id="KW-1185">Reference proteome</keyword>
<evidence type="ECO:0000313" key="3">
    <source>
        <dbReference type="Proteomes" id="UP000292702"/>
    </source>
</evidence>
<protein>
    <submittedName>
        <fullName evidence="2">Uncharacterized protein</fullName>
    </submittedName>
</protein>